<feature type="chain" id="PRO_5011984440" description="Alpha/beta hydrolase" evidence="1">
    <location>
        <begin position="19"/>
        <end position="349"/>
    </location>
</feature>
<dbReference type="InterPro" id="IPR010297">
    <property type="entry name" value="DUF900_hydrolase"/>
</dbReference>
<evidence type="ECO:0000313" key="3">
    <source>
        <dbReference type="Proteomes" id="UP000191112"/>
    </source>
</evidence>
<dbReference type="OrthoDB" id="712730at2"/>
<feature type="signal peptide" evidence="1">
    <location>
        <begin position="1"/>
        <end position="18"/>
    </location>
</feature>
<dbReference type="InterPro" id="IPR029058">
    <property type="entry name" value="AB_hydrolase_fold"/>
</dbReference>
<dbReference type="Proteomes" id="UP000191112">
    <property type="component" value="Unassembled WGS sequence"/>
</dbReference>
<sequence>MKNSFYFLIILFALNSCGAIHNTPKSQTPNKIESSSMAYSFVDQNGNFYPDNWSSQYGKPPKNAKSKEFSLKKLASEKGKEIELSASEKTKIAQVANSGKNKNRIFVFVHGFNASSDEVTKSYKAIKSQLNTTNKDQIINFYWDGLVAQSMFGAGKIWFNATNNSQMAGEFGLRRLLNSYQNKDIYIISHSRGASVVLSSLSNPPFSKREIEDRKDDHNVDIDNDSKILQEKNNSIYCIMLAPAIGTKDFKSEDLKSGDDSYREFSPQLKKVHITINNTDPTLKKFLGFLSDKLKPTDLGYKSDAFDALKEHYDFLEKTDFSGQKSHNFDVYIRNPKFKTILKEFNIAK</sequence>
<dbReference type="AlphaFoldDB" id="A0A1T5GH53"/>
<reference evidence="2 3" key="1">
    <citation type="submission" date="2017-02" db="EMBL/GenBank/DDBJ databases">
        <authorList>
            <person name="Peterson S.W."/>
        </authorList>
    </citation>
    <scope>NUCLEOTIDE SEQUENCE [LARGE SCALE GENOMIC DNA]</scope>
    <source>
        <strain evidence="2 3">DSM 22323</strain>
    </source>
</reference>
<dbReference type="PANTHER" id="PTHR36513">
    <property type="entry name" value="ABC TRANSMEMBRANE TYPE-1 DOMAIN-CONTAINING PROTEIN"/>
    <property type="match status" value="1"/>
</dbReference>
<name>A0A1T5GH53_9FLAO</name>
<dbReference type="PANTHER" id="PTHR36513:SF1">
    <property type="entry name" value="TRANSMEMBRANE PROTEIN"/>
    <property type="match status" value="1"/>
</dbReference>
<accession>A0A1T5GH53</accession>
<proteinExistence type="predicted"/>
<dbReference type="RefSeq" id="WP_079668000.1">
    <property type="nucleotide sequence ID" value="NZ_FUYZ01000012.1"/>
</dbReference>
<evidence type="ECO:0008006" key="4">
    <source>
        <dbReference type="Google" id="ProtNLM"/>
    </source>
</evidence>
<dbReference type="Gene3D" id="3.40.50.1820">
    <property type="entry name" value="alpha/beta hydrolase"/>
    <property type="match status" value="1"/>
</dbReference>
<evidence type="ECO:0000313" key="2">
    <source>
        <dbReference type="EMBL" id="SKC07738.1"/>
    </source>
</evidence>
<keyword evidence="3" id="KW-1185">Reference proteome</keyword>
<protein>
    <recommendedName>
        <fullName evidence="4">Alpha/beta hydrolase</fullName>
    </recommendedName>
</protein>
<dbReference type="Pfam" id="PF05990">
    <property type="entry name" value="DUF900"/>
    <property type="match status" value="1"/>
</dbReference>
<evidence type="ECO:0000256" key="1">
    <source>
        <dbReference type="SAM" id="SignalP"/>
    </source>
</evidence>
<gene>
    <name evidence="2" type="ORF">SAMN05660477_02815</name>
</gene>
<organism evidence="2 3">
    <name type="scientific">Soonwooa buanensis</name>
    <dbReference type="NCBI Taxonomy" id="619805"/>
    <lineage>
        <taxon>Bacteria</taxon>
        <taxon>Pseudomonadati</taxon>
        <taxon>Bacteroidota</taxon>
        <taxon>Flavobacteriia</taxon>
        <taxon>Flavobacteriales</taxon>
        <taxon>Weeksellaceae</taxon>
        <taxon>Chryseobacterium group</taxon>
        <taxon>Soonwooa</taxon>
    </lineage>
</organism>
<keyword evidence="1" id="KW-0732">Signal</keyword>
<dbReference type="EMBL" id="FUYZ01000012">
    <property type="protein sequence ID" value="SKC07738.1"/>
    <property type="molecule type" value="Genomic_DNA"/>
</dbReference>
<dbReference type="SUPFAM" id="SSF53474">
    <property type="entry name" value="alpha/beta-Hydrolases"/>
    <property type="match status" value="1"/>
</dbReference>